<keyword evidence="2" id="KW-1185">Reference proteome</keyword>
<accession>A0A560H0A1</accession>
<reference evidence="1 2" key="1">
    <citation type="submission" date="2019-06" db="EMBL/GenBank/DDBJ databases">
        <title>Genomic Encyclopedia of Type Strains, Phase IV (KMG-V): Genome sequencing to study the core and pangenomes of soil and plant-associated prokaryotes.</title>
        <authorList>
            <person name="Whitman W."/>
        </authorList>
    </citation>
    <scope>NUCLEOTIDE SEQUENCE [LARGE SCALE GENOMIC DNA]</scope>
    <source>
        <strain evidence="1 2">BR 11622</strain>
    </source>
</reference>
<dbReference type="AlphaFoldDB" id="A0A560H0A1"/>
<organism evidence="1 2">
    <name type="scientific">Nitrospirillum amazonense</name>
    <dbReference type="NCBI Taxonomy" id="28077"/>
    <lineage>
        <taxon>Bacteria</taxon>
        <taxon>Pseudomonadati</taxon>
        <taxon>Pseudomonadota</taxon>
        <taxon>Alphaproteobacteria</taxon>
        <taxon>Rhodospirillales</taxon>
        <taxon>Azospirillaceae</taxon>
        <taxon>Nitrospirillum</taxon>
    </lineage>
</organism>
<sequence>MFGTWTVTKVLCSQCKGRQPAEVGTEIILSGTAFTDPFSTTCASDVAYPNRALSSPEAVKLFKLPKGAQKLLPAGGTVIDTRLNCGGGPYARVLFLGDDKAIYLFESVDFLIERKAH</sequence>
<proteinExistence type="predicted"/>
<name>A0A560H0A1_9PROT</name>
<dbReference type="Proteomes" id="UP000315751">
    <property type="component" value="Unassembled WGS sequence"/>
</dbReference>
<comment type="caution">
    <text evidence="1">The sequence shown here is derived from an EMBL/GenBank/DDBJ whole genome shotgun (WGS) entry which is preliminary data.</text>
</comment>
<gene>
    <name evidence="1" type="ORF">FBZ90_110182</name>
</gene>
<dbReference type="EMBL" id="VITR01000010">
    <property type="protein sequence ID" value="TWB39717.1"/>
    <property type="molecule type" value="Genomic_DNA"/>
</dbReference>
<evidence type="ECO:0000313" key="2">
    <source>
        <dbReference type="Proteomes" id="UP000315751"/>
    </source>
</evidence>
<protein>
    <submittedName>
        <fullName evidence="1">Uncharacterized protein</fullName>
    </submittedName>
</protein>
<evidence type="ECO:0000313" key="1">
    <source>
        <dbReference type="EMBL" id="TWB39717.1"/>
    </source>
</evidence>